<name>A0A7W4WBD3_9GAMM</name>
<keyword evidence="2" id="KW-0732">Signal</keyword>
<protein>
    <recommendedName>
        <fullName evidence="3">DUF4124 domain-containing protein</fullName>
    </recommendedName>
</protein>
<keyword evidence="5" id="KW-1185">Reference proteome</keyword>
<dbReference type="InterPro" id="IPR025392">
    <property type="entry name" value="DUF4124"/>
</dbReference>
<dbReference type="RefSeq" id="WP_183458051.1">
    <property type="nucleotide sequence ID" value="NZ_JACHWZ010000005.1"/>
</dbReference>
<evidence type="ECO:0000256" key="2">
    <source>
        <dbReference type="SAM" id="SignalP"/>
    </source>
</evidence>
<proteinExistence type="predicted"/>
<feature type="chain" id="PRO_5031178815" description="DUF4124 domain-containing protein" evidence="2">
    <location>
        <begin position="21"/>
        <end position="143"/>
    </location>
</feature>
<evidence type="ECO:0000259" key="3">
    <source>
        <dbReference type="Pfam" id="PF13511"/>
    </source>
</evidence>
<dbReference type="EMBL" id="JACHWZ010000005">
    <property type="protein sequence ID" value="MBB3060562.1"/>
    <property type="molecule type" value="Genomic_DNA"/>
</dbReference>
<comment type="caution">
    <text evidence="4">The sequence shown here is derived from an EMBL/GenBank/DDBJ whole genome shotgun (WGS) entry which is preliminary data.</text>
</comment>
<dbReference type="Proteomes" id="UP000535937">
    <property type="component" value="Unassembled WGS sequence"/>
</dbReference>
<organism evidence="4 5">
    <name type="scientific">Microbulbifer rhizosphaerae</name>
    <dbReference type="NCBI Taxonomy" id="1562603"/>
    <lineage>
        <taxon>Bacteria</taxon>
        <taxon>Pseudomonadati</taxon>
        <taxon>Pseudomonadota</taxon>
        <taxon>Gammaproteobacteria</taxon>
        <taxon>Cellvibrionales</taxon>
        <taxon>Microbulbiferaceae</taxon>
        <taxon>Microbulbifer</taxon>
    </lineage>
</organism>
<dbReference type="Pfam" id="PF13511">
    <property type="entry name" value="DUF4124"/>
    <property type="match status" value="1"/>
</dbReference>
<feature type="compositionally biased region" description="Basic and acidic residues" evidence="1">
    <location>
        <begin position="75"/>
        <end position="86"/>
    </location>
</feature>
<reference evidence="4 5" key="1">
    <citation type="submission" date="2020-08" db="EMBL/GenBank/DDBJ databases">
        <title>Genomic Encyclopedia of Type Strains, Phase III (KMG-III): the genomes of soil and plant-associated and newly described type strains.</title>
        <authorList>
            <person name="Whitman W."/>
        </authorList>
    </citation>
    <scope>NUCLEOTIDE SEQUENCE [LARGE SCALE GENOMIC DNA]</scope>
    <source>
        <strain evidence="4 5">CECT 8799</strain>
    </source>
</reference>
<dbReference type="AlphaFoldDB" id="A0A7W4WBD3"/>
<gene>
    <name evidence="4" type="ORF">FHS09_001381</name>
</gene>
<feature type="signal peptide" evidence="2">
    <location>
        <begin position="1"/>
        <end position="20"/>
    </location>
</feature>
<feature type="domain" description="DUF4124" evidence="3">
    <location>
        <begin position="10"/>
        <end position="58"/>
    </location>
</feature>
<feature type="region of interest" description="Disordered" evidence="1">
    <location>
        <begin position="35"/>
        <end position="97"/>
    </location>
</feature>
<evidence type="ECO:0000256" key="1">
    <source>
        <dbReference type="SAM" id="MobiDB-lite"/>
    </source>
</evidence>
<accession>A0A7W4WBD3</accession>
<evidence type="ECO:0000313" key="5">
    <source>
        <dbReference type="Proteomes" id="UP000535937"/>
    </source>
</evidence>
<sequence length="143" mass="16104">MIRAGIGIIALLLSAAAATAEEVYRWVDDEGKVHFGDRPPAQAAAKNIEGELRPINSADGGTARNAPRQQAKLQQEYESRRQRDAQQRQQQMARACHNARRQLRILQGRVTFVGGDGKEVKMTERERQRQAEQLKREIARVCS</sequence>
<evidence type="ECO:0000313" key="4">
    <source>
        <dbReference type="EMBL" id="MBB3060562.1"/>
    </source>
</evidence>